<organism evidence="3 4">
    <name type="scientific">Luteimonas cucumeris</name>
    <dbReference type="NCBI Taxonomy" id="985012"/>
    <lineage>
        <taxon>Bacteria</taxon>
        <taxon>Pseudomonadati</taxon>
        <taxon>Pseudomonadota</taxon>
        <taxon>Gammaproteobacteria</taxon>
        <taxon>Lysobacterales</taxon>
        <taxon>Lysobacteraceae</taxon>
        <taxon>Luteimonas</taxon>
    </lineage>
</organism>
<dbReference type="Gene3D" id="3.40.50.20">
    <property type="match status" value="1"/>
</dbReference>
<accession>A0A562L5M1</accession>
<dbReference type="GO" id="GO:0005524">
    <property type="term" value="F:ATP binding"/>
    <property type="evidence" value="ECO:0007669"/>
    <property type="project" value="UniProtKB-UniRule"/>
</dbReference>
<dbReference type="EMBL" id="VLKN01000004">
    <property type="protein sequence ID" value="TWI02960.1"/>
    <property type="molecule type" value="Genomic_DNA"/>
</dbReference>
<evidence type="ECO:0000313" key="3">
    <source>
        <dbReference type="EMBL" id="TWI02960.1"/>
    </source>
</evidence>
<dbReference type="InterPro" id="IPR053191">
    <property type="entry name" value="DcsG_Biosynth_Enzyme"/>
</dbReference>
<dbReference type="Gene3D" id="3.30.1490.20">
    <property type="entry name" value="ATP-grasp fold, A domain"/>
    <property type="match status" value="1"/>
</dbReference>
<dbReference type="GO" id="GO:0046872">
    <property type="term" value="F:metal ion binding"/>
    <property type="evidence" value="ECO:0007669"/>
    <property type="project" value="InterPro"/>
</dbReference>
<keyword evidence="1" id="KW-0547">Nucleotide-binding</keyword>
<evidence type="ECO:0000313" key="4">
    <source>
        <dbReference type="Proteomes" id="UP000315167"/>
    </source>
</evidence>
<dbReference type="PANTHER" id="PTHR39217:SF1">
    <property type="entry name" value="GLUTATHIONE SYNTHETASE"/>
    <property type="match status" value="1"/>
</dbReference>
<proteinExistence type="predicted"/>
<dbReference type="OrthoDB" id="3373978at2"/>
<dbReference type="Gene3D" id="3.30.470.20">
    <property type="entry name" value="ATP-grasp fold, B domain"/>
    <property type="match status" value="1"/>
</dbReference>
<name>A0A562L5M1_9GAMM</name>
<dbReference type="PANTHER" id="PTHR39217">
    <property type="match status" value="1"/>
</dbReference>
<comment type="caution">
    <text evidence="3">The sequence shown here is derived from an EMBL/GenBank/DDBJ whole genome shotgun (WGS) entry which is preliminary data.</text>
</comment>
<dbReference type="InterPro" id="IPR013815">
    <property type="entry name" value="ATP_grasp_subdomain_1"/>
</dbReference>
<dbReference type="PROSITE" id="PS50975">
    <property type="entry name" value="ATP_GRASP"/>
    <property type="match status" value="1"/>
</dbReference>
<keyword evidence="1" id="KW-0067">ATP-binding</keyword>
<dbReference type="SUPFAM" id="SSF56059">
    <property type="entry name" value="Glutathione synthetase ATP-binding domain-like"/>
    <property type="match status" value="1"/>
</dbReference>
<sequence length="310" mass="34013">MNSIALTTAIAATGLDYDMPALRDACARIGLHAEVLAWDDLSVSWQRFDAVLLRSPWDYTERLSEFLHWCERVDAVTTLLNPLPVLRWNTDKHYLAELAAAGIPTVPSSFVEPESEPLPSLQDFLAGHPSAAEFVVKPAVGAGSRDTQRYARAQEFAAANHIGRLLDVGRSVLLQPYLPSVDQDGETALMFFDGVFSHAIRKGPLLQPDQGATEALFAAEEIIPRTPGDDEMALAHDVLATLSRLQRLDAPLSYARVDLIRDTDGAPRLLELELCEPSLFFEQAPGSADKFTALLAQRLVTSPPRRAFAL</sequence>
<feature type="domain" description="ATP-grasp" evidence="2">
    <location>
        <begin position="95"/>
        <end position="300"/>
    </location>
</feature>
<dbReference type="AlphaFoldDB" id="A0A562L5M1"/>
<keyword evidence="4" id="KW-1185">Reference proteome</keyword>
<dbReference type="GO" id="GO:0016874">
    <property type="term" value="F:ligase activity"/>
    <property type="evidence" value="ECO:0007669"/>
    <property type="project" value="UniProtKB-KW"/>
</dbReference>
<evidence type="ECO:0000256" key="1">
    <source>
        <dbReference type="PROSITE-ProRule" id="PRU00409"/>
    </source>
</evidence>
<dbReference type="InterPro" id="IPR011761">
    <property type="entry name" value="ATP-grasp"/>
</dbReference>
<evidence type="ECO:0000259" key="2">
    <source>
        <dbReference type="PROSITE" id="PS50975"/>
    </source>
</evidence>
<gene>
    <name evidence="3" type="ORF">IP90_02062</name>
</gene>
<protein>
    <submittedName>
        <fullName evidence="3">O-ureido-D-serine cyclo-ligase</fullName>
    </submittedName>
</protein>
<reference evidence="3 4" key="1">
    <citation type="journal article" date="2015" name="Stand. Genomic Sci.">
        <title>Genomic Encyclopedia of Bacterial and Archaeal Type Strains, Phase III: the genomes of soil and plant-associated and newly described type strains.</title>
        <authorList>
            <person name="Whitman W.B."/>
            <person name="Woyke T."/>
            <person name="Klenk H.P."/>
            <person name="Zhou Y."/>
            <person name="Lilburn T.G."/>
            <person name="Beck B.J."/>
            <person name="De Vos P."/>
            <person name="Vandamme P."/>
            <person name="Eisen J.A."/>
            <person name="Garrity G."/>
            <person name="Hugenholtz P."/>
            <person name="Kyrpides N.C."/>
        </authorList>
    </citation>
    <scope>NUCLEOTIDE SEQUENCE [LARGE SCALE GENOMIC DNA]</scope>
    <source>
        <strain evidence="3 4">CGMCC 1.10821</strain>
    </source>
</reference>
<keyword evidence="3" id="KW-0436">Ligase</keyword>
<dbReference type="Proteomes" id="UP000315167">
    <property type="component" value="Unassembled WGS sequence"/>
</dbReference>
<dbReference type="RefSeq" id="WP_144899539.1">
    <property type="nucleotide sequence ID" value="NZ_VLKN01000004.1"/>
</dbReference>